<evidence type="ECO:0000256" key="5">
    <source>
        <dbReference type="SAM" id="MobiDB-lite"/>
    </source>
</evidence>
<feature type="region of interest" description="Disordered" evidence="5">
    <location>
        <begin position="113"/>
        <end position="190"/>
    </location>
</feature>
<feature type="compositionally biased region" description="Polar residues" evidence="5">
    <location>
        <begin position="495"/>
        <end position="507"/>
    </location>
</feature>
<dbReference type="PANTHER" id="PTHR19354:SF2">
    <property type="entry name" value="LEUCINE-RICH REPEAT-CONTAINING PROTEIN DDB_G0290503"/>
    <property type="match status" value="1"/>
</dbReference>
<organism evidence="6 7">
    <name type="scientific">Daphnia galeata</name>
    <dbReference type="NCBI Taxonomy" id="27404"/>
    <lineage>
        <taxon>Eukaryota</taxon>
        <taxon>Metazoa</taxon>
        <taxon>Ecdysozoa</taxon>
        <taxon>Arthropoda</taxon>
        <taxon>Crustacea</taxon>
        <taxon>Branchiopoda</taxon>
        <taxon>Diplostraca</taxon>
        <taxon>Cladocera</taxon>
        <taxon>Anomopoda</taxon>
        <taxon>Daphniidae</taxon>
        <taxon>Daphnia</taxon>
    </lineage>
</organism>
<accession>A0A8J2RL14</accession>
<evidence type="ECO:0000256" key="2">
    <source>
        <dbReference type="ARBA" id="ARBA00022490"/>
    </source>
</evidence>
<reference evidence="6" key="1">
    <citation type="submission" date="2021-11" db="EMBL/GenBank/DDBJ databases">
        <authorList>
            <person name="Schell T."/>
        </authorList>
    </citation>
    <scope>NUCLEOTIDE SEQUENCE</scope>
    <source>
        <strain evidence="6">M5</strain>
    </source>
</reference>
<dbReference type="InterPro" id="IPR045329">
    <property type="entry name" value="LZTS"/>
</dbReference>
<feature type="compositionally biased region" description="Polar residues" evidence="5">
    <location>
        <begin position="113"/>
        <end position="122"/>
    </location>
</feature>
<dbReference type="EMBL" id="CAKKLH010000001">
    <property type="protein sequence ID" value="CAH0098136.1"/>
    <property type="molecule type" value="Genomic_DNA"/>
</dbReference>
<protein>
    <recommendedName>
        <fullName evidence="8">Leucine zipper tumor suppressor</fullName>
    </recommendedName>
</protein>
<dbReference type="OrthoDB" id="6369769at2759"/>
<feature type="compositionally biased region" description="Low complexity" evidence="5">
    <location>
        <begin position="264"/>
        <end position="274"/>
    </location>
</feature>
<feature type="coiled-coil region" evidence="4">
    <location>
        <begin position="510"/>
        <end position="616"/>
    </location>
</feature>
<evidence type="ECO:0000256" key="1">
    <source>
        <dbReference type="ARBA" id="ARBA00004496"/>
    </source>
</evidence>
<feature type="compositionally biased region" description="Polar residues" evidence="5">
    <location>
        <begin position="177"/>
        <end position="190"/>
    </location>
</feature>
<keyword evidence="2" id="KW-0963">Cytoplasm</keyword>
<dbReference type="AlphaFoldDB" id="A0A8J2RL14"/>
<dbReference type="GO" id="GO:0005737">
    <property type="term" value="C:cytoplasm"/>
    <property type="evidence" value="ECO:0007669"/>
    <property type="project" value="UniProtKB-SubCell"/>
</dbReference>
<feature type="coiled-coil region" evidence="4">
    <location>
        <begin position="713"/>
        <end position="765"/>
    </location>
</feature>
<evidence type="ECO:0000256" key="4">
    <source>
        <dbReference type="SAM" id="Coils"/>
    </source>
</evidence>
<keyword evidence="7" id="KW-1185">Reference proteome</keyword>
<keyword evidence="3 4" id="KW-0175">Coiled coil</keyword>
<proteinExistence type="predicted"/>
<sequence length="817" mass="87865">METGAGSGAGGTAIAPPRLAPVSGVLSQGQGVIKPIACRPVVSSANTTPILGNRCLNSSQSATQQQTSSPGGTTTNNINNNNIINNNNNNNNAGRHSWGLYNSTSDLRCSALSAGQSNQQTPIAARGPPHLQRFSWSKGPHVEPSEMGTLCARPAAGSQQTPPAPLLNVGVQRKSMDTSATNGRSSDNNLTSSAIQYQNKAAAGSITSINSISSSATGQQNGSSSGRVADLSRRFGGSLSSVAAPPNSPTQIRQPPAYRPPPSSSRSSVNKGSAGVLGGSGNNNNSGGVTYSSSELHLDRVSSLQPFNCARPGVPNGTSTPQWVLGGSEVNLSSLARSTLPRHSQQQQQQEIENGGLLGLSKNSKGGLLLSAYDPLHHHHHHSSAGIHHHGAMMSCNGSRSSWAGLPSVSNNNKGSSLMNSSMSSNGSSTTLLSTSFERRGENDGGAITPVVEEGRIRSILGSSSVISSYGLERMRKQSAGSSLDEDFDCCDGGDNSQADGTPSPSDSGVAELEVLLKEKDCEIALLRETLEQNEAVIFQVYQEKEKSWERELKKLRSIYEERMRAAQQQSSQAERQLQTQTQQWQSDRKQLKQQVQQLKGQLEQVQSRLDETSWTLCQKSGEMALLKSQLKESQNEQSQRCQEMAKMRAQLKESQELAHNTRQRLEQAMTHQKPLDNRRSITSPILSTRKLIGEPEQQNSSSSSTSLSVADVQRLQRRIIEQQQSIDAERQVWHEEKATVLVYQRHLQQQYVQAMKRNQQLEDALGLLGITGVPPSSMGQQQKHPPMSSPKSNCSDPITIDLDSSSNSSSTGETHC</sequence>
<feature type="region of interest" description="Disordered" evidence="5">
    <location>
        <begin position="57"/>
        <end position="90"/>
    </location>
</feature>
<comment type="caution">
    <text evidence="6">The sequence shown here is derived from an EMBL/GenBank/DDBJ whole genome shotgun (WGS) entry which is preliminary data.</text>
</comment>
<evidence type="ECO:0008006" key="8">
    <source>
        <dbReference type="Google" id="ProtNLM"/>
    </source>
</evidence>
<dbReference type="Proteomes" id="UP000789390">
    <property type="component" value="Unassembled WGS sequence"/>
</dbReference>
<gene>
    <name evidence="6" type="ORF">DGAL_LOCUS183</name>
</gene>
<feature type="compositionally biased region" description="Polar residues" evidence="5">
    <location>
        <begin position="778"/>
        <end position="797"/>
    </location>
</feature>
<feature type="region of interest" description="Disordered" evidence="5">
    <location>
        <begin position="483"/>
        <end position="508"/>
    </location>
</feature>
<evidence type="ECO:0000256" key="3">
    <source>
        <dbReference type="ARBA" id="ARBA00023054"/>
    </source>
</evidence>
<comment type="subcellular location">
    <subcellularLocation>
        <location evidence="1">Cytoplasm</location>
    </subcellularLocation>
</comment>
<name>A0A8J2RL14_9CRUS</name>
<feature type="compositionally biased region" description="Low complexity" evidence="5">
    <location>
        <begin position="58"/>
        <end position="90"/>
    </location>
</feature>
<dbReference type="PANTHER" id="PTHR19354">
    <property type="entry name" value="ZIPPER PUTATIVE TUMOR SUPPRESSOR 2 HOMOLOG-LIKE PROTEIN-RELATED"/>
    <property type="match status" value="1"/>
</dbReference>
<dbReference type="Pfam" id="PF06818">
    <property type="entry name" value="Fez1"/>
    <property type="match status" value="2"/>
</dbReference>
<feature type="region of interest" description="Disordered" evidence="5">
    <location>
        <begin position="774"/>
        <end position="817"/>
    </location>
</feature>
<feature type="compositionally biased region" description="Low complexity" evidence="5">
    <location>
        <begin position="282"/>
        <end position="292"/>
    </location>
</feature>
<evidence type="ECO:0000313" key="6">
    <source>
        <dbReference type="EMBL" id="CAH0098136.1"/>
    </source>
</evidence>
<evidence type="ECO:0000313" key="7">
    <source>
        <dbReference type="Proteomes" id="UP000789390"/>
    </source>
</evidence>
<feature type="region of interest" description="Disordered" evidence="5">
    <location>
        <begin position="237"/>
        <end position="292"/>
    </location>
</feature>